<evidence type="ECO:0000256" key="4">
    <source>
        <dbReference type="ARBA" id="ARBA00023242"/>
    </source>
</evidence>
<dbReference type="GO" id="GO:0016829">
    <property type="term" value="F:lyase activity"/>
    <property type="evidence" value="ECO:0007669"/>
    <property type="project" value="UniProtKB-KW"/>
</dbReference>
<dbReference type="Pfam" id="PF09749">
    <property type="entry name" value="HVSL"/>
    <property type="match status" value="1"/>
</dbReference>
<keyword evidence="4" id="KW-0539">Nucleus</keyword>
<dbReference type="RefSeq" id="XP_001019718.2">
    <property type="nucleotide sequence ID" value="XM_001019718.2"/>
</dbReference>
<keyword evidence="9" id="KW-1185">Reference proteome</keyword>
<dbReference type="KEGG" id="tet:TTHERM_00136370"/>
<organism evidence="8 9">
    <name type="scientific">Tetrahymena thermophila (strain SB210)</name>
    <dbReference type="NCBI Taxonomy" id="312017"/>
    <lineage>
        <taxon>Eukaryota</taxon>
        <taxon>Sar</taxon>
        <taxon>Alveolata</taxon>
        <taxon>Ciliophora</taxon>
        <taxon>Intramacronucleata</taxon>
        <taxon>Oligohymenophorea</taxon>
        <taxon>Hymenostomatida</taxon>
        <taxon>Tetrahymenina</taxon>
        <taxon>Tetrahymenidae</taxon>
        <taxon>Tetrahymena</taxon>
    </lineage>
</organism>
<protein>
    <recommendedName>
        <fullName evidence="5">U6 snRNA phosphodiesterase 1</fullName>
    </recommendedName>
    <alternativeName>
        <fullName evidence="6">3'-5' RNA exonuclease USB1</fullName>
    </alternativeName>
</protein>
<dbReference type="PANTHER" id="PTHR13522:SF3">
    <property type="entry name" value="U6 SNRNA PHOSPHODIESTERASE 1"/>
    <property type="match status" value="1"/>
</dbReference>
<keyword evidence="1" id="KW-0540">Nuclease</keyword>
<dbReference type="GO" id="GO:0034477">
    <property type="term" value="P:U6 snRNA 3'-end processing"/>
    <property type="evidence" value="ECO:0007669"/>
    <property type="project" value="InterPro"/>
</dbReference>
<dbReference type="AlphaFoldDB" id="I7LVP6"/>
<dbReference type="GeneID" id="7822996"/>
<dbReference type="PANTHER" id="PTHR13522">
    <property type="entry name" value="U6 SNRNA PHOSPHODIESTERASE 1"/>
    <property type="match status" value="1"/>
</dbReference>
<name>I7LVP6_TETTS</name>
<proteinExistence type="predicted"/>
<evidence type="ECO:0000256" key="1">
    <source>
        <dbReference type="ARBA" id="ARBA00022722"/>
    </source>
</evidence>
<dbReference type="InterPro" id="IPR027521">
    <property type="entry name" value="Usb1"/>
</dbReference>
<evidence type="ECO:0000256" key="6">
    <source>
        <dbReference type="ARBA" id="ARBA00030030"/>
    </source>
</evidence>
<accession>I7LVP6</accession>
<evidence type="ECO:0000256" key="5">
    <source>
        <dbReference type="ARBA" id="ARBA00029543"/>
    </source>
</evidence>
<dbReference type="Gene3D" id="3.90.1140.10">
    <property type="entry name" value="Cyclic phosphodiesterase"/>
    <property type="match status" value="1"/>
</dbReference>
<dbReference type="InParanoid" id="I7LVP6"/>
<dbReference type="GO" id="GO:0000175">
    <property type="term" value="F:3'-5'-RNA exonuclease activity"/>
    <property type="evidence" value="ECO:0007669"/>
    <property type="project" value="TreeGrafter"/>
</dbReference>
<evidence type="ECO:0000313" key="9">
    <source>
        <dbReference type="Proteomes" id="UP000009168"/>
    </source>
</evidence>
<feature type="region of interest" description="Disordered" evidence="7">
    <location>
        <begin position="1"/>
        <end position="27"/>
    </location>
</feature>
<dbReference type="eggNOG" id="KOG3102">
    <property type="taxonomic scope" value="Eukaryota"/>
</dbReference>
<gene>
    <name evidence="8" type="ORF">TTHERM_00136370</name>
</gene>
<sequence>MNIVNYSDESGSENESKLTKNNKQVTEAKEKEIKVIETQKPQQAPKKKKLLGLNEILNQDYQDKGIEDGKFIPHKKLKLNEEENEQDNKEEQKQMGIQTVLKKSQQYEIQDLQKTRKVPHIDGQFACYIYIDVNVGLAQLVKAQSNFKNRVNRDYPDYQFVDIEPDNFHISLSKTFYLNRHQIEPFMSSLREKYLKSFQQISLSIDLNKLKVFSNEDRNRFFVAASVGQGKNIVKDIVNQIDNCLQAYGLDTFFKGNKHHVSLLWTNNKATQNAEFKLYVKDNRFNSSGTDGQVIFDVSEVQCKIGKRINTIKLNPV</sequence>
<evidence type="ECO:0000313" key="8">
    <source>
        <dbReference type="EMBL" id="EAR99473.2"/>
    </source>
</evidence>
<dbReference type="Proteomes" id="UP000009168">
    <property type="component" value="Unassembled WGS sequence"/>
</dbReference>
<evidence type="ECO:0000256" key="3">
    <source>
        <dbReference type="ARBA" id="ARBA00023239"/>
    </source>
</evidence>
<dbReference type="EMBL" id="GG662639">
    <property type="protein sequence ID" value="EAR99473.2"/>
    <property type="molecule type" value="Genomic_DNA"/>
</dbReference>
<keyword evidence="3" id="KW-0456">Lyase</keyword>
<dbReference type="OrthoDB" id="49151at2759"/>
<dbReference type="STRING" id="312017.I7LVP6"/>
<keyword evidence="2" id="KW-0378">Hydrolase</keyword>
<evidence type="ECO:0000256" key="7">
    <source>
        <dbReference type="SAM" id="MobiDB-lite"/>
    </source>
</evidence>
<reference evidence="9" key="1">
    <citation type="journal article" date="2006" name="PLoS Biol.">
        <title>Macronuclear genome sequence of the ciliate Tetrahymena thermophila, a model eukaryote.</title>
        <authorList>
            <person name="Eisen J.A."/>
            <person name="Coyne R.S."/>
            <person name="Wu M."/>
            <person name="Wu D."/>
            <person name="Thiagarajan M."/>
            <person name="Wortman J.R."/>
            <person name="Badger J.H."/>
            <person name="Ren Q."/>
            <person name="Amedeo P."/>
            <person name="Jones K.M."/>
            <person name="Tallon L.J."/>
            <person name="Delcher A.L."/>
            <person name="Salzberg S.L."/>
            <person name="Silva J.C."/>
            <person name="Haas B.J."/>
            <person name="Majoros W.H."/>
            <person name="Farzad M."/>
            <person name="Carlton J.M."/>
            <person name="Smith R.K. Jr."/>
            <person name="Garg J."/>
            <person name="Pearlman R.E."/>
            <person name="Karrer K.M."/>
            <person name="Sun L."/>
            <person name="Manning G."/>
            <person name="Elde N.C."/>
            <person name="Turkewitz A.P."/>
            <person name="Asai D.J."/>
            <person name="Wilkes D.E."/>
            <person name="Wang Y."/>
            <person name="Cai H."/>
            <person name="Collins K."/>
            <person name="Stewart B.A."/>
            <person name="Lee S.R."/>
            <person name="Wilamowska K."/>
            <person name="Weinberg Z."/>
            <person name="Ruzzo W.L."/>
            <person name="Wloga D."/>
            <person name="Gaertig J."/>
            <person name="Frankel J."/>
            <person name="Tsao C.-C."/>
            <person name="Gorovsky M.A."/>
            <person name="Keeling P.J."/>
            <person name="Waller R.F."/>
            <person name="Patron N.J."/>
            <person name="Cherry J.M."/>
            <person name="Stover N.A."/>
            <person name="Krieger C.J."/>
            <person name="del Toro C."/>
            <person name="Ryder H.F."/>
            <person name="Williamson S.C."/>
            <person name="Barbeau R.A."/>
            <person name="Hamilton E.P."/>
            <person name="Orias E."/>
        </authorList>
    </citation>
    <scope>NUCLEOTIDE SEQUENCE [LARGE SCALE GENOMIC DNA]</scope>
    <source>
        <strain evidence="9">SB210</strain>
    </source>
</reference>
<evidence type="ECO:0000256" key="2">
    <source>
        <dbReference type="ARBA" id="ARBA00022801"/>
    </source>
</evidence>
<dbReference type="GO" id="GO:0005634">
    <property type="term" value="C:nucleus"/>
    <property type="evidence" value="ECO:0007669"/>
    <property type="project" value="TreeGrafter"/>
</dbReference>